<dbReference type="RefSeq" id="WP_301144458.1">
    <property type="nucleotide sequence ID" value="NZ_JAUHPX010000001.1"/>
</dbReference>
<evidence type="ECO:0000313" key="8">
    <source>
        <dbReference type="Proteomes" id="UP001172737"/>
    </source>
</evidence>
<keyword evidence="5" id="KW-0029">Amino-acid transport</keyword>
<comment type="caution">
    <text evidence="7">The sequence shown here is derived from an EMBL/GenBank/DDBJ whole genome shotgun (WGS) entry which is preliminary data.</text>
</comment>
<dbReference type="GO" id="GO:0015658">
    <property type="term" value="F:branched-chain amino acid transmembrane transporter activity"/>
    <property type="evidence" value="ECO:0007669"/>
    <property type="project" value="TreeGrafter"/>
</dbReference>
<evidence type="ECO:0000256" key="4">
    <source>
        <dbReference type="ARBA" id="ARBA00022840"/>
    </source>
</evidence>
<evidence type="ECO:0000313" key="7">
    <source>
        <dbReference type="EMBL" id="MDN4486877.1"/>
    </source>
</evidence>
<keyword evidence="8" id="KW-1185">Reference proteome</keyword>
<dbReference type="InterPro" id="IPR052156">
    <property type="entry name" value="BCAA_Transport_ATP-bd_LivF"/>
</dbReference>
<keyword evidence="3" id="KW-0547">Nucleotide-binding</keyword>
<gene>
    <name evidence="7" type="ORF">QQX10_01715</name>
</gene>
<dbReference type="InterPro" id="IPR017871">
    <property type="entry name" value="ABC_transporter-like_CS"/>
</dbReference>
<dbReference type="Pfam" id="PF00005">
    <property type="entry name" value="ABC_tran"/>
    <property type="match status" value="1"/>
</dbReference>
<dbReference type="PANTHER" id="PTHR43820:SF4">
    <property type="entry name" value="HIGH-AFFINITY BRANCHED-CHAIN AMINO ACID TRANSPORT ATP-BINDING PROTEIN LIVF"/>
    <property type="match status" value="1"/>
</dbReference>
<dbReference type="InterPro" id="IPR003439">
    <property type="entry name" value="ABC_transporter-like_ATP-bd"/>
</dbReference>
<dbReference type="GO" id="GO:0015807">
    <property type="term" value="P:L-amino acid transport"/>
    <property type="evidence" value="ECO:0007669"/>
    <property type="project" value="TreeGrafter"/>
</dbReference>
<dbReference type="CDD" id="cd03224">
    <property type="entry name" value="ABC_TM1139_LivF_branched"/>
    <property type="match status" value="1"/>
</dbReference>
<proteinExistence type="inferred from homology"/>
<sequence>MSLLTAEIASAGYGRATVLHDVDLEVPAEGRLAVLGANGAGKTTVLRTLSGLTRVEGSIRLDGRELVGLSPYRIAAAGIAHVPQGRGTFGDLTVRENLLVGGATRPSRAARAEADRWMERFPRLGERAARPASGLSGGEQQLLAIARALMSAPRLLLLDEPSLGLAPKITAELFATLDVLCRETGTAMLLVEQNAQAALGIAEQAVVIESGQITLRGPAAELRDDDEVRRAYLGV</sequence>
<dbReference type="SMART" id="SM00382">
    <property type="entry name" value="AAA"/>
    <property type="match status" value="1"/>
</dbReference>
<feature type="domain" description="ABC transporter" evidence="6">
    <location>
        <begin position="3"/>
        <end position="235"/>
    </location>
</feature>
<protein>
    <submittedName>
        <fullName evidence="7">ABC transporter ATP-binding protein</fullName>
    </submittedName>
</protein>
<dbReference type="SUPFAM" id="SSF52540">
    <property type="entry name" value="P-loop containing nucleoside triphosphate hydrolases"/>
    <property type="match status" value="1"/>
</dbReference>
<dbReference type="EMBL" id="JAUHPX010000001">
    <property type="protein sequence ID" value="MDN4486877.1"/>
    <property type="molecule type" value="Genomic_DNA"/>
</dbReference>
<dbReference type="InterPro" id="IPR027417">
    <property type="entry name" value="P-loop_NTPase"/>
</dbReference>
<evidence type="ECO:0000256" key="2">
    <source>
        <dbReference type="ARBA" id="ARBA00022448"/>
    </source>
</evidence>
<evidence type="ECO:0000256" key="3">
    <source>
        <dbReference type="ARBA" id="ARBA00022741"/>
    </source>
</evidence>
<dbReference type="PROSITE" id="PS00211">
    <property type="entry name" value="ABC_TRANSPORTER_1"/>
    <property type="match status" value="1"/>
</dbReference>
<keyword evidence="4 7" id="KW-0067">ATP-binding</keyword>
<dbReference type="AlphaFoldDB" id="A0AAW7M802"/>
<dbReference type="GO" id="GO:0016887">
    <property type="term" value="F:ATP hydrolysis activity"/>
    <property type="evidence" value="ECO:0007669"/>
    <property type="project" value="InterPro"/>
</dbReference>
<evidence type="ECO:0000259" key="6">
    <source>
        <dbReference type="PROSITE" id="PS50893"/>
    </source>
</evidence>
<dbReference type="InterPro" id="IPR003593">
    <property type="entry name" value="AAA+_ATPase"/>
</dbReference>
<dbReference type="Gene3D" id="3.40.50.300">
    <property type="entry name" value="P-loop containing nucleotide triphosphate hydrolases"/>
    <property type="match status" value="1"/>
</dbReference>
<dbReference type="PANTHER" id="PTHR43820">
    <property type="entry name" value="HIGH-AFFINITY BRANCHED-CHAIN AMINO ACID TRANSPORT ATP-BINDING PROTEIN LIVF"/>
    <property type="match status" value="1"/>
</dbReference>
<evidence type="ECO:0000256" key="5">
    <source>
        <dbReference type="ARBA" id="ARBA00022970"/>
    </source>
</evidence>
<name>A0AAW7M802_9MICO</name>
<comment type="similarity">
    <text evidence="1">Belongs to the ABC transporter superfamily.</text>
</comment>
<dbReference type="GO" id="GO:0005524">
    <property type="term" value="F:ATP binding"/>
    <property type="evidence" value="ECO:0007669"/>
    <property type="project" value="UniProtKB-KW"/>
</dbReference>
<evidence type="ECO:0000256" key="1">
    <source>
        <dbReference type="ARBA" id="ARBA00005417"/>
    </source>
</evidence>
<organism evidence="7 8">
    <name type="scientific">Demequina lignilytica</name>
    <dbReference type="NCBI Taxonomy" id="3051663"/>
    <lineage>
        <taxon>Bacteria</taxon>
        <taxon>Bacillati</taxon>
        <taxon>Actinomycetota</taxon>
        <taxon>Actinomycetes</taxon>
        <taxon>Micrococcales</taxon>
        <taxon>Demequinaceae</taxon>
        <taxon>Demequina</taxon>
    </lineage>
</organism>
<dbReference type="PROSITE" id="PS50893">
    <property type="entry name" value="ABC_TRANSPORTER_2"/>
    <property type="match status" value="1"/>
</dbReference>
<keyword evidence="2" id="KW-0813">Transport</keyword>
<dbReference type="Proteomes" id="UP001172737">
    <property type="component" value="Unassembled WGS sequence"/>
</dbReference>
<accession>A0AAW7M802</accession>
<reference evidence="7" key="1">
    <citation type="submission" date="2023-06" db="EMBL/GenBank/DDBJ databases">
        <title>Sysu t00039.</title>
        <authorList>
            <person name="Gao L."/>
            <person name="Fang B.-Z."/>
            <person name="Li W.-J."/>
        </authorList>
    </citation>
    <scope>NUCLEOTIDE SEQUENCE</scope>
    <source>
        <strain evidence="7">SYSU T00039</strain>
    </source>
</reference>